<reference evidence="2" key="1">
    <citation type="journal article" date="2019" name="Int. J. Syst. Evol. Microbiol.">
        <title>The Global Catalogue of Microorganisms (GCM) 10K type strain sequencing project: providing services to taxonomists for standard genome sequencing and annotation.</title>
        <authorList>
            <consortium name="The Broad Institute Genomics Platform"/>
            <consortium name="The Broad Institute Genome Sequencing Center for Infectious Disease"/>
            <person name="Wu L."/>
            <person name="Ma J."/>
        </authorList>
    </citation>
    <scope>NUCLEOTIDE SEQUENCE [LARGE SCALE GENOMIC DNA]</scope>
    <source>
        <strain evidence="2">JCM 17975</strain>
    </source>
</reference>
<comment type="caution">
    <text evidence="1">The sequence shown here is derived from an EMBL/GenBank/DDBJ whole genome shotgun (WGS) entry which is preliminary data.</text>
</comment>
<keyword evidence="2" id="KW-1185">Reference proteome</keyword>
<dbReference type="Proteomes" id="UP001500843">
    <property type="component" value="Unassembled WGS sequence"/>
</dbReference>
<evidence type="ECO:0000313" key="1">
    <source>
        <dbReference type="EMBL" id="GAA4689248.1"/>
    </source>
</evidence>
<accession>A0ABP8WGW9</accession>
<organism evidence="1 2">
    <name type="scientific">Promicromonospora umidemergens</name>
    <dbReference type="NCBI Taxonomy" id="629679"/>
    <lineage>
        <taxon>Bacteria</taxon>
        <taxon>Bacillati</taxon>
        <taxon>Actinomycetota</taxon>
        <taxon>Actinomycetes</taxon>
        <taxon>Micrococcales</taxon>
        <taxon>Promicromonosporaceae</taxon>
        <taxon>Promicromonospora</taxon>
    </lineage>
</organism>
<protein>
    <recommendedName>
        <fullName evidence="3">DUF4276 family protein</fullName>
    </recommendedName>
</protein>
<name>A0ABP8WGW9_9MICO</name>
<dbReference type="EMBL" id="BAABHM010000003">
    <property type="protein sequence ID" value="GAA4689248.1"/>
    <property type="molecule type" value="Genomic_DNA"/>
</dbReference>
<evidence type="ECO:0000313" key="2">
    <source>
        <dbReference type="Proteomes" id="UP001500843"/>
    </source>
</evidence>
<dbReference type="RefSeq" id="WP_253871433.1">
    <property type="nucleotide sequence ID" value="NZ_BAABHM010000003.1"/>
</dbReference>
<evidence type="ECO:0008006" key="3">
    <source>
        <dbReference type="Google" id="ProtNLM"/>
    </source>
</evidence>
<sequence>MSVSLTFFFLCEGTSDEALVEHLETLILREGVSEALGIPRSGSAPVLEKLKALRDEDNTFDFVLVHRDADGRDPSPRIAEIQSALKESGLPGCPVVPVQMTEAWLLVDEQAIRDAVGRPSGREPMSLPNLNGIERTHDPKAVLKAALLAATGTSGRKHRRAVTQWSTNRRILLQRLDVDGPVRQLESWQRLEQDLSVAVRELMAGQTSP</sequence>
<gene>
    <name evidence="1" type="ORF">GCM10023198_04710</name>
</gene>
<proteinExistence type="predicted"/>